<dbReference type="InterPro" id="IPR036249">
    <property type="entry name" value="Thioredoxin-like_sf"/>
</dbReference>
<dbReference type="AlphaFoldDB" id="A0A2K9NQM5"/>
<evidence type="ECO:0000313" key="2">
    <source>
        <dbReference type="Proteomes" id="UP000235584"/>
    </source>
</evidence>
<name>A0A2K9NQM5_BACTC</name>
<accession>A0A2K9NQM5</accession>
<protein>
    <submittedName>
        <fullName evidence="1">Uncharacterized protein</fullName>
    </submittedName>
</protein>
<gene>
    <name evidence="1" type="ORF">C0V70_06690</name>
</gene>
<keyword evidence="2" id="KW-1185">Reference proteome</keyword>
<dbReference type="OrthoDB" id="5784238at2"/>
<dbReference type="RefSeq" id="WP_102243095.1">
    <property type="nucleotide sequence ID" value="NZ_CP025704.1"/>
</dbReference>
<proteinExistence type="predicted"/>
<organism evidence="1 2">
    <name type="scientific">Bacteriovorax stolpii</name>
    <name type="common">Bdellovibrio stolpii</name>
    <dbReference type="NCBI Taxonomy" id="960"/>
    <lineage>
        <taxon>Bacteria</taxon>
        <taxon>Pseudomonadati</taxon>
        <taxon>Bdellovibrionota</taxon>
        <taxon>Bacteriovoracia</taxon>
        <taxon>Bacteriovoracales</taxon>
        <taxon>Bacteriovoracaceae</taxon>
        <taxon>Bacteriovorax</taxon>
    </lineage>
</organism>
<dbReference type="Gene3D" id="3.40.30.10">
    <property type="entry name" value="Glutaredoxin"/>
    <property type="match status" value="1"/>
</dbReference>
<evidence type="ECO:0000313" key="1">
    <source>
        <dbReference type="EMBL" id="AUN97802.1"/>
    </source>
</evidence>
<sequence>MGFYNTLPNEMRAQKLKTFSDFLKRAEIIEHALLIITEDDSPECERAILELRSLNYDMPFYELNLSDNPNLKEEISAFYDIESLPTFIYFRGKKMVSKIKGYDQSNNFSRFLSTAVHLDH</sequence>
<dbReference type="SUPFAM" id="SSF52833">
    <property type="entry name" value="Thioredoxin-like"/>
    <property type="match status" value="1"/>
</dbReference>
<reference evidence="1 2" key="1">
    <citation type="submission" date="2018-01" db="EMBL/GenBank/DDBJ databases">
        <title>Complete genome sequence of Bacteriovorax stolpii DSM12778.</title>
        <authorList>
            <person name="Tang B."/>
            <person name="Chang J."/>
        </authorList>
    </citation>
    <scope>NUCLEOTIDE SEQUENCE [LARGE SCALE GENOMIC DNA]</scope>
    <source>
        <strain evidence="1 2">DSM 12778</strain>
    </source>
</reference>
<dbReference type="InterPro" id="IPR012336">
    <property type="entry name" value="Thioredoxin-like_fold"/>
</dbReference>
<dbReference type="CDD" id="cd02947">
    <property type="entry name" value="TRX_family"/>
    <property type="match status" value="1"/>
</dbReference>
<dbReference type="KEGG" id="bsto:C0V70_06690"/>
<dbReference type="EMBL" id="CP025704">
    <property type="protein sequence ID" value="AUN97802.1"/>
    <property type="molecule type" value="Genomic_DNA"/>
</dbReference>
<dbReference type="Proteomes" id="UP000235584">
    <property type="component" value="Chromosome"/>
</dbReference>
<dbReference type="Pfam" id="PF13098">
    <property type="entry name" value="Thioredoxin_2"/>
    <property type="match status" value="1"/>
</dbReference>